<dbReference type="OrthoDB" id="7236134at2"/>
<dbReference type="PANTHER" id="PTHR37909">
    <property type="entry name" value="S-ADENOSYL-L-METHIONINE-DEPENDENT METHYLTRANSFERASES SUPERFAMILY PROTEIN"/>
    <property type="match status" value="1"/>
</dbReference>
<evidence type="ECO:0000313" key="1">
    <source>
        <dbReference type="EMBL" id="KEQ54366.1"/>
    </source>
</evidence>
<dbReference type="EMBL" id="JFHR01000011">
    <property type="protein sequence ID" value="KEQ54366.1"/>
    <property type="molecule type" value="Genomic_DNA"/>
</dbReference>
<comment type="caution">
    <text evidence="1">The sequence shown here is derived from an EMBL/GenBank/DDBJ whole genome shotgun (WGS) entry which is preliminary data.</text>
</comment>
<proteinExistence type="predicted"/>
<sequence>MTAIFETVMQKLYRHNVWEDFSPQVTEENVQGWNGTHPSLSRLTSSPGSKIIVDVGVWKGQSTITMANALKANGIDGVVIAVDTFLGSPEHWFPERKLFSRKNGLPDLYNIFMSNVYRAGLTDYIVPMAQTSSTAAKIIRTAGINPTLIHVDAAHEYREAIQDIEDYWEILQTGGYLIGDDYHVSWPGVVKAAGEFSAKVEKPLAIEAPKFIIQKT</sequence>
<evidence type="ECO:0008006" key="3">
    <source>
        <dbReference type="Google" id="ProtNLM"/>
    </source>
</evidence>
<dbReference type="eggNOG" id="COG4122">
    <property type="taxonomic scope" value="Bacteria"/>
</dbReference>
<organism evidence="1 2">
    <name type="scientific">Sphingobium chlorophenolicum</name>
    <dbReference type="NCBI Taxonomy" id="46429"/>
    <lineage>
        <taxon>Bacteria</taxon>
        <taxon>Pseudomonadati</taxon>
        <taxon>Pseudomonadota</taxon>
        <taxon>Alphaproteobacteria</taxon>
        <taxon>Sphingomonadales</taxon>
        <taxon>Sphingomonadaceae</taxon>
        <taxon>Sphingobium</taxon>
    </lineage>
</organism>
<dbReference type="SUPFAM" id="SSF53335">
    <property type="entry name" value="S-adenosyl-L-methionine-dependent methyltransferases"/>
    <property type="match status" value="1"/>
</dbReference>
<dbReference type="Gene3D" id="3.40.50.150">
    <property type="entry name" value="Vaccinia Virus protein VP39"/>
    <property type="match status" value="1"/>
</dbReference>
<reference evidence="1 2" key="1">
    <citation type="submission" date="2014-02" db="EMBL/GenBank/DDBJ databases">
        <title>Whole genome sequence of Sphingobium chlorophenolicum NBRC 16172.</title>
        <authorList>
            <person name="Gan H.M."/>
            <person name="Gan H.Y."/>
            <person name="Chew T.H."/>
            <person name="Savka M.A."/>
        </authorList>
    </citation>
    <scope>NUCLEOTIDE SEQUENCE [LARGE SCALE GENOMIC DNA]</scope>
    <source>
        <strain evidence="1 2">NBRC 16172</strain>
    </source>
</reference>
<dbReference type="Pfam" id="PF13578">
    <property type="entry name" value="Methyltransf_24"/>
    <property type="match status" value="1"/>
</dbReference>
<dbReference type="AlphaFoldDB" id="A0A081RGP3"/>
<accession>A0A081RGP3</accession>
<dbReference type="RefSeq" id="WP_081873301.1">
    <property type="nucleotide sequence ID" value="NZ_JFHR01000011.1"/>
</dbReference>
<name>A0A081RGP3_SPHCR</name>
<protein>
    <recommendedName>
        <fullName evidence="3">Methyltransferase</fullName>
    </recommendedName>
</protein>
<dbReference type="Proteomes" id="UP000028411">
    <property type="component" value="Unassembled WGS sequence"/>
</dbReference>
<dbReference type="PANTHER" id="PTHR37909:SF1">
    <property type="entry name" value="S-ADENOSYL-L-METHIONINE-DEPENDENT METHYLTRANSFERASES SUPERFAMILY PROTEIN"/>
    <property type="match status" value="1"/>
</dbReference>
<dbReference type="InterPro" id="IPR029063">
    <property type="entry name" value="SAM-dependent_MTases_sf"/>
</dbReference>
<gene>
    <name evidence="1" type="ORF">BV95_01431</name>
</gene>
<evidence type="ECO:0000313" key="2">
    <source>
        <dbReference type="Proteomes" id="UP000028411"/>
    </source>
</evidence>